<dbReference type="InterPro" id="IPR013785">
    <property type="entry name" value="Aldolase_TIM"/>
</dbReference>
<evidence type="ECO:0000256" key="5">
    <source>
        <dbReference type="ARBA" id="ARBA00023014"/>
    </source>
</evidence>
<comment type="cofactor">
    <cofactor evidence="1">
        <name>[4Fe-4S] cluster</name>
        <dbReference type="ChEBI" id="CHEBI:49883"/>
    </cofactor>
</comment>
<evidence type="ECO:0000259" key="6">
    <source>
        <dbReference type="PROSITE" id="PS51918"/>
    </source>
</evidence>
<dbReference type="GO" id="GO:0046872">
    <property type="term" value="F:metal ion binding"/>
    <property type="evidence" value="ECO:0007669"/>
    <property type="project" value="UniProtKB-KW"/>
</dbReference>
<dbReference type="PROSITE" id="PS51918">
    <property type="entry name" value="RADICAL_SAM"/>
    <property type="match status" value="1"/>
</dbReference>
<keyword evidence="8" id="KW-1185">Reference proteome</keyword>
<dbReference type="Pfam" id="PF04055">
    <property type="entry name" value="Radical_SAM"/>
    <property type="match status" value="1"/>
</dbReference>
<dbReference type="RefSeq" id="WP_006972947.1">
    <property type="nucleotide sequence ID" value="NZ_ABCS01000038.1"/>
</dbReference>
<keyword evidence="5" id="KW-0411">Iron-sulfur</keyword>
<organism evidence="7 8">
    <name type="scientific">Plesiocystis pacifica SIR-1</name>
    <dbReference type="NCBI Taxonomy" id="391625"/>
    <lineage>
        <taxon>Bacteria</taxon>
        <taxon>Pseudomonadati</taxon>
        <taxon>Myxococcota</taxon>
        <taxon>Polyangia</taxon>
        <taxon>Nannocystales</taxon>
        <taxon>Nannocystaceae</taxon>
        <taxon>Plesiocystis</taxon>
    </lineage>
</organism>
<dbReference type="eggNOG" id="COG0535">
    <property type="taxonomic scope" value="Bacteria"/>
</dbReference>
<evidence type="ECO:0000256" key="1">
    <source>
        <dbReference type="ARBA" id="ARBA00001966"/>
    </source>
</evidence>
<dbReference type="EMBL" id="ABCS01000038">
    <property type="protein sequence ID" value="EDM77943.1"/>
    <property type="molecule type" value="Genomic_DNA"/>
</dbReference>
<dbReference type="Proteomes" id="UP000005801">
    <property type="component" value="Unassembled WGS sequence"/>
</dbReference>
<comment type="caution">
    <text evidence="7">The sequence shown here is derived from an EMBL/GenBank/DDBJ whole genome shotgun (WGS) entry which is preliminary data.</text>
</comment>
<evidence type="ECO:0000313" key="7">
    <source>
        <dbReference type="EMBL" id="EDM77943.1"/>
    </source>
</evidence>
<gene>
    <name evidence="7" type="ORF">PPSIR1_01949</name>
</gene>
<dbReference type="GO" id="GO:0051536">
    <property type="term" value="F:iron-sulfur cluster binding"/>
    <property type="evidence" value="ECO:0007669"/>
    <property type="project" value="UniProtKB-KW"/>
</dbReference>
<sequence>MAKSPVKLPVVGAAPHPVITERDRREASAVTVQGTGHVFEIQLGHLCNNRCVFCSSGMLTQEGLAKPVPLDDILAAIAEAKAAGARRLIFLGGEPTLHKGFLTALEHTVAVGFEDIVIFTNGVLLPQPGFIDKVVALGNFEWRISIQGADEASHVAVTGRKQSFRRIMTGLDELARRGQRVTMNMCVNEHSYRSLPGYPELIREHGIAQVHIDIIRPASTGRDSLLYFEEIMPRYSTMAPYLEQMLDGFEVAQLGVEVSVGNMPYCVLRRWPAAVFHGGEDTVTVASDGTGLEPEVDKYAWHAAMRQHVPACEGCVMREDCTGVFATYLELHGDAEFVAYDEAELLALPPARRPFSTLMRRCVGGLLAALEDGAEGLDGLGFAFEQEHDERLERSLGLTFCQLDGRGRVTLRFESPEHSGASTWAADGAVIVAREPAWRLAVVVDRSVPEPSFLALLDWALGHAAVDAEGARAAWAKARSLAPLRARAGRTLARLREATAPRGWTWASRPAAASSPRPELGLRVQGPKPGRFIDLVLELSPPAGIELDFRSGPSVAPSEAEGLIAELVAMLKALPRAGKAGARTNRA</sequence>
<keyword evidence="2" id="KW-0949">S-adenosyl-L-methionine</keyword>
<dbReference type="SFLD" id="SFLDS00029">
    <property type="entry name" value="Radical_SAM"/>
    <property type="match status" value="1"/>
</dbReference>
<evidence type="ECO:0000256" key="4">
    <source>
        <dbReference type="ARBA" id="ARBA00023004"/>
    </source>
</evidence>
<dbReference type="InterPro" id="IPR007197">
    <property type="entry name" value="rSAM"/>
</dbReference>
<dbReference type="Gene3D" id="3.20.20.70">
    <property type="entry name" value="Aldolase class I"/>
    <property type="match status" value="1"/>
</dbReference>
<keyword evidence="3" id="KW-0479">Metal-binding</keyword>
<dbReference type="OrthoDB" id="9782387at2"/>
<dbReference type="PANTHER" id="PTHR11228:SF7">
    <property type="entry name" value="PQQA PEPTIDE CYCLASE"/>
    <property type="match status" value="1"/>
</dbReference>
<dbReference type="SUPFAM" id="SSF102114">
    <property type="entry name" value="Radical SAM enzymes"/>
    <property type="match status" value="1"/>
</dbReference>
<dbReference type="STRING" id="391625.PPSIR1_01949"/>
<dbReference type="AlphaFoldDB" id="A6G8A2"/>
<dbReference type="CDD" id="cd01335">
    <property type="entry name" value="Radical_SAM"/>
    <property type="match status" value="1"/>
</dbReference>
<dbReference type="InterPro" id="IPR050377">
    <property type="entry name" value="Radical_SAM_PqqE_MftC-like"/>
</dbReference>
<proteinExistence type="predicted"/>
<evidence type="ECO:0000256" key="2">
    <source>
        <dbReference type="ARBA" id="ARBA00022691"/>
    </source>
</evidence>
<reference evidence="7 8" key="1">
    <citation type="submission" date="2007-06" db="EMBL/GenBank/DDBJ databases">
        <authorList>
            <person name="Shimkets L."/>
            <person name="Ferriera S."/>
            <person name="Johnson J."/>
            <person name="Kravitz S."/>
            <person name="Beeson K."/>
            <person name="Sutton G."/>
            <person name="Rogers Y.-H."/>
            <person name="Friedman R."/>
            <person name="Frazier M."/>
            <person name="Venter J.C."/>
        </authorList>
    </citation>
    <scope>NUCLEOTIDE SEQUENCE [LARGE SCALE GENOMIC DNA]</scope>
    <source>
        <strain evidence="7 8">SIR-1</strain>
    </source>
</reference>
<name>A6G8A2_9BACT</name>
<dbReference type="SFLD" id="SFLDG01067">
    <property type="entry name" value="SPASM/twitch_domain_containing"/>
    <property type="match status" value="1"/>
</dbReference>
<dbReference type="InterPro" id="IPR058240">
    <property type="entry name" value="rSAM_sf"/>
</dbReference>
<keyword evidence="4" id="KW-0408">Iron</keyword>
<protein>
    <submittedName>
        <fullName evidence="7">Hypothetical molybdenum cofactor biosynthesis protein A</fullName>
    </submittedName>
</protein>
<evidence type="ECO:0000256" key="3">
    <source>
        <dbReference type="ARBA" id="ARBA00022723"/>
    </source>
</evidence>
<dbReference type="GO" id="GO:0003824">
    <property type="term" value="F:catalytic activity"/>
    <property type="evidence" value="ECO:0007669"/>
    <property type="project" value="InterPro"/>
</dbReference>
<evidence type="ECO:0000313" key="8">
    <source>
        <dbReference type="Proteomes" id="UP000005801"/>
    </source>
</evidence>
<feature type="domain" description="Radical SAM core" evidence="6">
    <location>
        <begin position="31"/>
        <end position="250"/>
    </location>
</feature>
<dbReference type="PANTHER" id="PTHR11228">
    <property type="entry name" value="RADICAL SAM DOMAIN PROTEIN"/>
    <property type="match status" value="1"/>
</dbReference>
<accession>A6G8A2</accession>